<dbReference type="GO" id="GO:0005634">
    <property type="term" value="C:nucleus"/>
    <property type="evidence" value="ECO:0007669"/>
    <property type="project" value="TreeGrafter"/>
</dbReference>
<feature type="compositionally biased region" description="Polar residues" evidence="9">
    <location>
        <begin position="250"/>
        <end position="261"/>
    </location>
</feature>
<dbReference type="SUPFAM" id="SSF57850">
    <property type="entry name" value="RING/U-box"/>
    <property type="match status" value="1"/>
</dbReference>
<dbReference type="InterPro" id="IPR001841">
    <property type="entry name" value="Znf_RING"/>
</dbReference>
<dbReference type="AlphaFoldDB" id="A0AAV1ZQ78"/>
<keyword evidence="3" id="KW-0808">Transferase</keyword>
<evidence type="ECO:0000256" key="9">
    <source>
        <dbReference type="SAM" id="MobiDB-lite"/>
    </source>
</evidence>
<dbReference type="PANTHER" id="PTHR22937:SF65">
    <property type="entry name" value="E3 UBIQUITIN-PROTEIN LIGASE ARK2C"/>
    <property type="match status" value="1"/>
</dbReference>
<keyword evidence="6" id="KW-0833">Ubl conjugation pathway</keyword>
<keyword evidence="12" id="KW-1185">Reference proteome</keyword>
<evidence type="ECO:0000256" key="8">
    <source>
        <dbReference type="PROSITE-ProRule" id="PRU00175"/>
    </source>
</evidence>
<dbReference type="EMBL" id="CAXIEN010000071">
    <property type="protein sequence ID" value="CAL1273944.1"/>
    <property type="molecule type" value="Genomic_DNA"/>
</dbReference>
<dbReference type="EC" id="2.3.2.27" evidence="2"/>
<reference evidence="11 12" key="1">
    <citation type="submission" date="2024-04" db="EMBL/GenBank/DDBJ databases">
        <authorList>
            <person name="Rising A."/>
            <person name="Reimegard J."/>
            <person name="Sonavane S."/>
            <person name="Akerstrom W."/>
            <person name="Nylinder S."/>
            <person name="Hedman E."/>
            <person name="Kallberg Y."/>
        </authorList>
    </citation>
    <scope>NUCLEOTIDE SEQUENCE [LARGE SCALE GENOMIC DNA]</scope>
</reference>
<protein>
    <recommendedName>
        <fullName evidence="2">RING-type E3 ubiquitin transferase</fullName>
        <ecNumber evidence="2">2.3.2.27</ecNumber>
    </recommendedName>
</protein>
<dbReference type="Proteomes" id="UP001497382">
    <property type="component" value="Unassembled WGS sequence"/>
</dbReference>
<evidence type="ECO:0000256" key="4">
    <source>
        <dbReference type="ARBA" id="ARBA00022723"/>
    </source>
</evidence>
<evidence type="ECO:0000256" key="2">
    <source>
        <dbReference type="ARBA" id="ARBA00012483"/>
    </source>
</evidence>
<evidence type="ECO:0000256" key="3">
    <source>
        <dbReference type="ARBA" id="ARBA00022679"/>
    </source>
</evidence>
<feature type="compositionally biased region" description="Pro residues" evidence="9">
    <location>
        <begin position="571"/>
        <end position="592"/>
    </location>
</feature>
<keyword evidence="5 8" id="KW-0863">Zinc-finger</keyword>
<keyword evidence="7" id="KW-0862">Zinc</keyword>
<comment type="catalytic activity">
    <reaction evidence="1">
        <text>S-ubiquitinyl-[E2 ubiquitin-conjugating enzyme]-L-cysteine + [acceptor protein]-L-lysine = [E2 ubiquitin-conjugating enzyme]-L-cysteine + N(6)-ubiquitinyl-[acceptor protein]-L-lysine.</text>
        <dbReference type="EC" id="2.3.2.27"/>
    </reaction>
</comment>
<organism evidence="11 12">
    <name type="scientific">Larinioides sclopetarius</name>
    <dbReference type="NCBI Taxonomy" id="280406"/>
    <lineage>
        <taxon>Eukaryota</taxon>
        <taxon>Metazoa</taxon>
        <taxon>Ecdysozoa</taxon>
        <taxon>Arthropoda</taxon>
        <taxon>Chelicerata</taxon>
        <taxon>Arachnida</taxon>
        <taxon>Araneae</taxon>
        <taxon>Araneomorphae</taxon>
        <taxon>Entelegynae</taxon>
        <taxon>Araneoidea</taxon>
        <taxon>Araneidae</taxon>
        <taxon>Larinioides</taxon>
    </lineage>
</organism>
<dbReference type="PROSITE" id="PS50089">
    <property type="entry name" value="ZF_RING_2"/>
    <property type="match status" value="1"/>
</dbReference>
<name>A0AAV1ZQ78_9ARAC</name>
<evidence type="ECO:0000256" key="5">
    <source>
        <dbReference type="ARBA" id="ARBA00022771"/>
    </source>
</evidence>
<dbReference type="InterPro" id="IPR045191">
    <property type="entry name" value="MBR1/2-like"/>
</dbReference>
<proteinExistence type="predicted"/>
<evidence type="ECO:0000313" key="11">
    <source>
        <dbReference type="EMBL" id="CAL1273944.1"/>
    </source>
</evidence>
<feature type="region of interest" description="Disordered" evidence="9">
    <location>
        <begin position="241"/>
        <end position="284"/>
    </location>
</feature>
<dbReference type="SMART" id="SM00184">
    <property type="entry name" value="RING"/>
    <property type="match status" value="1"/>
</dbReference>
<dbReference type="CDD" id="cd16474">
    <property type="entry name" value="RING-H2_RNF111-like"/>
    <property type="match status" value="1"/>
</dbReference>
<evidence type="ECO:0000256" key="7">
    <source>
        <dbReference type="ARBA" id="ARBA00022833"/>
    </source>
</evidence>
<evidence type="ECO:0000256" key="1">
    <source>
        <dbReference type="ARBA" id="ARBA00000900"/>
    </source>
</evidence>
<feature type="domain" description="RING-type" evidence="10">
    <location>
        <begin position="763"/>
        <end position="804"/>
    </location>
</feature>
<keyword evidence="4" id="KW-0479">Metal-binding</keyword>
<evidence type="ECO:0000256" key="6">
    <source>
        <dbReference type="ARBA" id="ARBA00022786"/>
    </source>
</evidence>
<dbReference type="GO" id="GO:0061630">
    <property type="term" value="F:ubiquitin protein ligase activity"/>
    <property type="evidence" value="ECO:0007669"/>
    <property type="project" value="UniProtKB-EC"/>
</dbReference>
<dbReference type="InterPro" id="IPR011016">
    <property type="entry name" value="Znf_RING-CH"/>
</dbReference>
<feature type="region of interest" description="Disordered" evidence="9">
    <location>
        <begin position="571"/>
        <end position="598"/>
    </location>
</feature>
<dbReference type="Gene3D" id="3.30.40.10">
    <property type="entry name" value="Zinc/RING finger domain, C3HC4 (zinc finger)"/>
    <property type="match status" value="1"/>
</dbReference>
<evidence type="ECO:0000259" key="10">
    <source>
        <dbReference type="PROSITE" id="PS50089"/>
    </source>
</evidence>
<evidence type="ECO:0000313" key="12">
    <source>
        <dbReference type="Proteomes" id="UP001497382"/>
    </source>
</evidence>
<dbReference type="InterPro" id="IPR013083">
    <property type="entry name" value="Znf_RING/FYVE/PHD"/>
</dbReference>
<dbReference type="Pfam" id="PF13639">
    <property type="entry name" value="zf-RING_2"/>
    <property type="match status" value="1"/>
</dbReference>
<accession>A0AAV1ZQ78</accession>
<gene>
    <name evidence="11" type="ORF">LARSCL_LOCUS7186</name>
</gene>
<dbReference type="GO" id="GO:0008270">
    <property type="term" value="F:zinc ion binding"/>
    <property type="evidence" value="ECO:0007669"/>
    <property type="project" value="UniProtKB-KW"/>
</dbReference>
<comment type="caution">
    <text evidence="11">The sequence shown here is derived from an EMBL/GenBank/DDBJ whole genome shotgun (WGS) entry which is preliminary data.</text>
</comment>
<feature type="compositionally biased region" description="Polar residues" evidence="9">
    <location>
        <begin position="271"/>
        <end position="283"/>
    </location>
</feature>
<dbReference type="PANTHER" id="PTHR22937">
    <property type="entry name" value="E3 UBIQUITIN-PROTEIN LIGASE RNF165"/>
    <property type="match status" value="1"/>
</dbReference>
<dbReference type="SMART" id="SM00744">
    <property type="entry name" value="RINGv"/>
    <property type="match status" value="1"/>
</dbReference>
<sequence length="818" mass="90746">MKRKKSFSVDVGMKATKIGIHTVDINKPSTSEKIFDTSIETPRLKKKISNQALEENLQAGVCTFYADNSSFSDQAVQCEMNSDSNFQNSSTMSVAPMIQEEIAIDTEPSVASGAMGFVNSENQLFHLFESATPELIVDTTDSDSDIDIVSLRTNGQPPENVTAIVPNHDHTYIDIWNSNNNVEMVTDVSNEPSSSQNNERFQAKNCNKTKENDWPVAPDLQLDCLYTDDDDDSSVEVVGVEPPRLLGGSTPCTLTSTNSRPVSKAVRGRTNRNVSQNNTSSAARGTRNLGIKLERPIVVDLTQSDDDTQPTSAAVSRSTAPTINSTVGCNVVSERNPSPPSYWDTFPENRHAPVYPVVQFSSCRYHSTNQPSIPFHETPDAGLRTIGSAPVPNPCLAFGCLPTRTRCLHPHHNLYPTPSSPQFSYVPTGVHNPVHHHPALNNQPTFDQIYHSVTVSTPSNHHDPSTMHPHPPPSLVRMNPTHSRIWQSQQRMQEVNRRRFHQHSVLMQINTVASRMQEQTMQLMESQAHPTPAQTYYLCPDTAQSINATAAAAPVTTSQPHLMHTSLLVPPANPGSNPPGPSTAILPPPPTLPTSVPSQTVPCAAEADAIAMQAEALVTGSNAEAGHIHHHHIHQHHYHHPPPPRLHHFSVPSVIGLPTGMPMSIRPPDIFALPQMTELPPTPAMLTHYIPVLPRQMHARLEVRDSSLAFNGNIFQDYMRFVDQRRMGMNRGASQSTIERNTLPHKYKKIMKCNENEDNLEKCTICLCEFEDDEDVRRLPCMHLFHIECVDQWLTTNKRCPICRVDIEDHLKDFGVTS</sequence>